<dbReference type="InterPro" id="IPR036291">
    <property type="entry name" value="NAD(P)-bd_dom_sf"/>
</dbReference>
<dbReference type="SUPFAM" id="SSF52413">
    <property type="entry name" value="UDP-glucose/GDP-mannose dehydrogenase C-terminal domain"/>
    <property type="match status" value="1"/>
</dbReference>
<dbReference type="SUPFAM" id="SSF48179">
    <property type="entry name" value="6-phosphogluconate dehydrogenase C-terminal domain-like"/>
    <property type="match status" value="1"/>
</dbReference>
<dbReference type="PIRSF" id="PIRSF500134">
    <property type="entry name" value="UDPglc_DH_bac"/>
    <property type="match status" value="1"/>
</dbReference>
<evidence type="ECO:0000256" key="7">
    <source>
        <dbReference type="PIRNR" id="PIRNR000124"/>
    </source>
</evidence>
<reference evidence="9 10" key="1">
    <citation type="submission" date="2024-09" db="EMBL/GenBank/DDBJ databases">
        <authorList>
            <person name="Sun Q."/>
            <person name="Mori K."/>
        </authorList>
    </citation>
    <scope>NUCLEOTIDE SEQUENCE [LARGE SCALE GENOMIC DNA]</scope>
    <source>
        <strain evidence="9 10">NCAIM B.02610</strain>
    </source>
</reference>
<dbReference type="InterPro" id="IPR008927">
    <property type="entry name" value="6-PGluconate_DH-like_C_sf"/>
</dbReference>
<evidence type="ECO:0000256" key="5">
    <source>
        <dbReference type="ARBA" id="ARBA00023027"/>
    </source>
</evidence>
<protein>
    <recommendedName>
        <fullName evidence="3 7">UDP-glucose 6-dehydrogenase</fullName>
        <ecNumber evidence="3 7">1.1.1.22</ecNumber>
    </recommendedName>
</protein>
<keyword evidence="5 7" id="KW-0520">NAD</keyword>
<evidence type="ECO:0000256" key="2">
    <source>
        <dbReference type="ARBA" id="ARBA00006601"/>
    </source>
</evidence>
<dbReference type="InterPro" id="IPR028357">
    <property type="entry name" value="UDPglc_DH_bac"/>
</dbReference>
<dbReference type="SMART" id="SM00984">
    <property type="entry name" value="UDPG_MGDP_dh_C"/>
    <property type="match status" value="1"/>
</dbReference>
<comment type="similarity">
    <text evidence="2 7">Belongs to the UDP-glucose/GDP-mannose dehydrogenase family.</text>
</comment>
<dbReference type="InterPro" id="IPR014026">
    <property type="entry name" value="UDP-Glc/GDP-Man_DH_dimer"/>
</dbReference>
<dbReference type="Proteomes" id="UP001589838">
    <property type="component" value="Unassembled WGS sequence"/>
</dbReference>
<dbReference type="Gene3D" id="3.40.50.720">
    <property type="entry name" value="NAD(P)-binding Rossmann-like Domain"/>
    <property type="match status" value="2"/>
</dbReference>
<dbReference type="InterPro" id="IPR017476">
    <property type="entry name" value="UDP-Glc/GDP-Man"/>
</dbReference>
<dbReference type="Pfam" id="PF03721">
    <property type="entry name" value="UDPG_MGDP_dh_N"/>
    <property type="match status" value="1"/>
</dbReference>
<dbReference type="InterPro" id="IPR036220">
    <property type="entry name" value="UDP-Glc/GDP-Man_DH_C_sf"/>
</dbReference>
<dbReference type="Pfam" id="PF03720">
    <property type="entry name" value="UDPG_MGDP_dh_C"/>
    <property type="match status" value="1"/>
</dbReference>
<evidence type="ECO:0000256" key="3">
    <source>
        <dbReference type="ARBA" id="ARBA00012954"/>
    </source>
</evidence>
<proteinExistence type="inferred from homology"/>
<name>A0ABV6KFS7_9BACI</name>
<comment type="caution">
    <text evidence="9">The sequence shown here is derived from an EMBL/GenBank/DDBJ whole genome shotgun (WGS) entry which is preliminary data.</text>
</comment>
<evidence type="ECO:0000256" key="6">
    <source>
        <dbReference type="ARBA" id="ARBA00047473"/>
    </source>
</evidence>
<feature type="domain" description="UDP-glucose/GDP-mannose dehydrogenase C-terminal" evidence="8">
    <location>
        <begin position="313"/>
        <end position="410"/>
    </location>
</feature>
<dbReference type="InterPro" id="IPR014027">
    <property type="entry name" value="UDP-Glc/GDP-Man_DH_C"/>
</dbReference>
<dbReference type="Gene3D" id="1.20.5.100">
    <property type="entry name" value="Cytochrome c1, transmembrane anchor, C-terminal"/>
    <property type="match status" value="1"/>
</dbReference>
<comment type="catalytic activity">
    <reaction evidence="6 7">
        <text>UDP-alpha-D-glucose + 2 NAD(+) + H2O = UDP-alpha-D-glucuronate + 2 NADH + 3 H(+)</text>
        <dbReference type="Rhea" id="RHEA:23596"/>
        <dbReference type="ChEBI" id="CHEBI:15377"/>
        <dbReference type="ChEBI" id="CHEBI:15378"/>
        <dbReference type="ChEBI" id="CHEBI:57540"/>
        <dbReference type="ChEBI" id="CHEBI:57945"/>
        <dbReference type="ChEBI" id="CHEBI:58052"/>
        <dbReference type="ChEBI" id="CHEBI:58885"/>
        <dbReference type="EC" id="1.1.1.22"/>
    </reaction>
</comment>
<gene>
    <name evidence="9" type="ORF">ACFFHM_15235</name>
</gene>
<dbReference type="PANTHER" id="PTHR43750">
    <property type="entry name" value="UDP-GLUCOSE 6-DEHYDROGENASE TUAD"/>
    <property type="match status" value="1"/>
</dbReference>
<dbReference type="InterPro" id="IPR001732">
    <property type="entry name" value="UDP-Glc/GDP-Man_DH_N"/>
</dbReference>
<comment type="pathway">
    <text evidence="1">Nucleotide-sugar biosynthesis; UDP-alpha-D-glucuronate biosynthesis; UDP-alpha-D-glucuronate from UDP-alpha-D-glucose: step 1/1.</text>
</comment>
<dbReference type="NCBIfam" id="TIGR03026">
    <property type="entry name" value="NDP-sugDHase"/>
    <property type="match status" value="1"/>
</dbReference>
<evidence type="ECO:0000256" key="4">
    <source>
        <dbReference type="ARBA" id="ARBA00023002"/>
    </source>
</evidence>
<keyword evidence="10" id="KW-1185">Reference proteome</keyword>
<dbReference type="PANTHER" id="PTHR43750:SF3">
    <property type="entry name" value="UDP-GLUCOSE 6-DEHYDROGENASE TUAD"/>
    <property type="match status" value="1"/>
</dbReference>
<evidence type="ECO:0000313" key="10">
    <source>
        <dbReference type="Proteomes" id="UP001589838"/>
    </source>
</evidence>
<dbReference type="SUPFAM" id="SSF51735">
    <property type="entry name" value="NAD(P)-binding Rossmann-fold domains"/>
    <property type="match status" value="1"/>
</dbReference>
<organism evidence="9 10">
    <name type="scientific">Halalkalibacter kiskunsagensis</name>
    <dbReference type="NCBI Taxonomy" id="1548599"/>
    <lineage>
        <taxon>Bacteria</taxon>
        <taxon>Bacillati</taxon>
        <taxon>Bacillota</taxon>
        <taxon>Bacilli</taxon>
        <taxon>Bacillales</taxon>
        <taxon>Bacillaceae</taxon>
        <taxon>Halalkalibacter</taxon>
    </lineage>
</organism>
<evidence type="ECO:0000256" key="1">
    <source>
        <dbReference type="ARBA" id="ARBA00004701"/>
    </source>
</evidence>
<dbReference type="EC" id="1.1.1.22" evidence="3 7"/>
<accession>A0ABV6KFS7</accession>
<sequence>MDVCVIGAGYVGLTTSTVLANYGHQVFCVEKQKEKVEMLKTGEVPIYEPGLDTMLVSSIEAGNLAFTDDLAKAVKKSSIIFIAVGTPQNSDGSANLRFFEEVINELSPLIDTYKIIITKSTVPLGTNEALHGKLLEKGVSPENFDVVSNPEFLREGTAISDMLHPDKIVIGVKSHTPIQILQKLYHFIHAPYMITSLTGAEMIKYASNAFLAVKISFINELAKISEAYNVDITDVALGIGMDPRIGHHFLQAGLGYGGSCFPKDLAALEHQSLKMNVTPHILQAAQLINNSLIDSYLDKIEKEIPRYREMKITVWGASFKPNTDDTRHSQAVKLIERLTKEGCEVHIYDPVVFLKVENTTSYKDMYESIEQSDLLIIATEWHQFIEADWTIVKEKMYGDQVVDCRNCIQPYTLKRHGLKYIGVARP</sequence>
<evidence type="ECO:0000259" key="8">
    <source>
        <dbReference type="SMART" id="SM00984"/>
    </source>
</evidence>
<dbReference type="RefSeq" id="WP_335963551.1">
    <property type="nucleotide sequence ID" value="NZ_JAXBLX010000054.1"/>
</dbReference>
<keyword evidence="4 7" id="KW-0560">Oxidoreductase</keyword>
<dbReference type="EMBL" id="JBHLUX010000037">
    <property type="protein sequence ID" value="MFC0471812.1"/>
    <property type="molecule type" value="Genomic_DNA"/>
</dbReference>
<dbReference type="GO" id="GO:0016491">
    <property type="term" value="F:oxidoreductase activity"/>
    <property type="evidence" value="ECO:0007669"/>
    <property type="project" value="UniProtKB-KW"/>
</dbReference>
<dbReference type="PIRSF" id="PIRSF000124">
    <property type="entry name" value="UDPglc_GDPman_dh"/>
    <property type="match status" value="1"/>
</dbReference>
<evidence type="ECO:0000313" key="9">
    <source>
        <dbReference type="EMBL" id="MFC0471812.1"/>
    </source>
</evidence>
<dbReference type="Pfam" id="PF00984">
    <property type="entry name" value="UDPG_MGDP_dh"/>
    <property type="match status" value="1"/>
</dbReference>